<reference evidence="1 2" key="1">
    <citation type="submission" date="2020-06" db="EMBL/GenBank/DDBJ databases">
        <title>Transcriptomic and genomic resources for Thalictrum thalictroides and T. hernandezii: Facilitating candidate gene discovery in an emerging model plant lineage.</title>
        <authorList>
            <person name="Arias T."/>
            <person name="Riano-Pachon D.M."/>
            <person name="Di Stilio V.S."/>
        </authorList>
    </citation>
    <scope>NUCLEOTIDE SEQUENCE [LARGE SCALE GENOMIC DNA]</scope>
    <source>
        <strain evidence="2">cv. WT478/WT964</strain>
        <tissue evidence="1">Leaves</tissue>
    </source>
</reference>
<gene>
    <name evidence="1" type="ORF">FRX31_017342</name>
</gene>
<name>A0A7J6W7U1_THATH</name>
<keyword evidence="2" id="KW-1185">Reference proteome</keyword>
<comment type="caution">
    <text evidence="1">The sequence shown here is derived from an EMBL/GenBank/DDBJ whole genome shotgun (WGS) entry which is preliminary data.</text>
</comment>
<sequence length="178" mass="20271">MKSFEFPIEERKQNALQWKDTWLLTMWKGDHLYPAQVINAIQTKWKVTNDKSVMTPVGRNRFVCKIHAKTKSLFGFALMALLLEHYNRITVGRVASAAGSVVLILPEDGLPKNNDGFRAKVRVDVNLPIKKRAYAESIERVIHGWLSGTQIVQLSTVRNVNELDIKNILAPSHLVKIR</sequence>
<organism evidence="1 2">
    <name type="scientific">Thalictrum thalictroides</name>
    <name type="common">Rue-anemone</name>
    <name type="synonym">Anemone thalictroides</name>
    <dbReference type="NCBI Taxonomy" id="46969"/>
    <lineage>
        <taxon>Eukaryota</taxon>
        <taxon>Viridiplantae</taxon>
        <taxon>Streptophyta</taxon>
        <taxon>Embryophyta</taxon>
        <taxon>Tracheophyta</taxon>
        <taxon>Spermatophyta</taxon>
        <taxon>Magnoliopsida</taxon>
        <taxon>Ranunculales</taxon>
        <taxon>Ranunculaceae</taxon>
        <taxon>Thalictroideae</taxon>
        <taxon>Thalictrum</taxon>
    </lineage>
</organism>
<dbReference type="EMBL" id="JABWDY010020540">
    <property type="protein sequence ID" value="KAF5193073.1"/>
    <property type="molecule type" value="Genomic_DNA"/>
</dbReference>
<accession>A0A7J6W7U1</accession>
<evidence type="ECO:0000313" key="1">
    <source>
        <dbReference type="EMBL" id="KAF5193073.1"/>
    </source>
</evidence>
<dbReference type="Proteomes" id="UP000554482">
    <property type="component" value="Unassembled WGS sequence"/>
</dbReference>
<evidence type="ECO:0000313" key="2">
    <source>
        <dbReference type="Proteomes" id="UP000554482"/>
    </source>
</evidence>
<protein>
    <submittedName>
        <fullName evidence="1">Uncharacterized protein</fullName>
    </submittedName>
</protein>
<dbReference type="AlphaFoldDB" id="A0A7J6W7U1"/>
<proteinExistence type="predicted"/>